<dbReference type="PANTHER" id="PTHR24373">
    <property type="entry name" value="SLIT RELATED LEUCINE-RICH REPEAT NEURONAL PROTEIN"/>
    <property type="match status" value="1"/>
</dbReference>
<dbReference type="SMART" id="SM00365">
    <property type="entry name" value="LRR_SD22"/>
    <property type="match status" value="3"/>
</dbReference>
<gene>
    <name evidence="6" type="ORF">ABEB36_006672</name>
</gene>
<keyword evidence="2 5" id="KW-0732">Signal</keyword>
<dbReference type="InterPro" id="IPR032675">
    <property type="entry name" value="LRR_dom_sf"/>
</dbReference>
<dbReference type="SMART" id="SM00369">
    <property type="entry name" value="LRR_TYP"/>
    <property type="match status" value="11"/>
</dbReference>
<dbReference type="InterPro" id="IPR050328">
    <property type="entry name" value="Dev_Immune_Receptor"/>
</dbReference>
<dbReference type="Pfam" id="PF13855">
    <property type="entry name" value="LRR_8"/>
    <property type="match status" value="4"/>
</dbReference>
<accession>A0ABD1ERD1</accession>
<dbReference type="InterPro" id="IPR001611">
    <property type="entry name" value="Leu-rich_rpt"/>
</dbReference>
<feature type="coiled-coil region" evidence="4">
    <location>
        <begin position="663"/>
        <end position="690"/>
    </location>
</feature>
<keyword evidence="3" id="KW-0677">Repeat</keyword>
<comment type="caution">
    <text evidence="6">The sequence shown here is derived from an EMBL/GenBank/DDBJ whole genome shotgun (WGS) entry which is preliminary data.</text>
</comment>
<evidence type="ECO:0000313" key="6">
    <source>
        <dbReference type="EMBL" id="KAL1501330.1"/>
    </source>
</evidence>
<evidence type="ECO:0000313" key="7">
    <source>
        <dbReference type="Proteomes" id="UP001566132"/>
    </source>
</evidence>
<dbReference type="SMART" id="SM00364">
    <property type="entry name" value="LRR_BAC"/>
    <property type="match status" value="5"/>
</dbReference>
<evidence type="ECO:0000256" key="5">
    <source>
        <dbReference type="SAM" id="SignalP"/>
    </source>
</evidence>
<dbReference type="PRINTS" id="PR00019">
    <property type="entry name" value="LEURICHRPT"/>
</dbReference>
<reference evidence="6 7" key="1">
    <citation type="submission" date="2024-05" db="EMBL/GenBank/DDBJ databases">
        <title>Genetic variation in Jamaican populations of the coffee berry borer (Hypothenemus hampei).</title>
        <authorList>
            <person name="Errbii M."/>
            <person name="Myrie A."/>
        </authorList>
    </citation>
    <scope>NUCLEOTIDE SEQUENCE [LARGE SCALE GENOMIC DNA]</scope>
    <source>
        <strain evidence="6">JA-Hopewell-2020-01-JO</strain>
        <tissue evidence="6">Whole body</tissue>
    </source>
</reference>
<protein>
    <submittedName>
        <fullName evidence="6">Uncharacterized protein</fullName>
    </submittedName>
</protein>
<feature type="signal peptide" evidence="5">
    <location>
        <begin position="1"/>
        <end position="25"/>
    </location>
</feature>
<feature type="chain" id="PRO_5044797939" evidence="5">
    <location>
        <begin position="26"/>
        <end position="703"/>
    </location>
</feature>
<keyword evidence="4" id="KW-0175">Coiled coil</keyword>
<evidence type="ECO:0000256" key="2">
    <source>
        <dbReference type="ARBA" id="ARBA00022729"/>
    </source>
</evidence>
<dbReference type="SUPFAM" id="SSF52058">
    <property type="entry name" value="L domain-like"/>
    <property type="match status" value="2"/>
</dbReference>
<dbReference type="PROSITE" id="PS51450">
    <property type="entry name" value="LRR"/>
    <property type="match status" value="3"/>
</dbReference>
<sequence>MIKPVLLKLLLILLVAMGGKRGVYGAVKCHVWRDILPCECQLAQNRKIQIICEKMTSFNQVVDIINRHFHPHDRIYLRLAQSNLPDLQYRQFREINATIEDIRLNYVYLGKLEEKTFVDMSKVTYVSFADSSLDEIPGVIWKHMPYVQTLDLGRTRIKEIPHNSFEDFENLRTLVLAGNQISRIDRNSLPIQMERLHIGRNRIYNLNGTLLALTNLNWLFLNSNDFEDLEGQLPYEASNLKIIHASHNRLVRVPQLSHYPRLETLFLNNNEITFLGGAFAGCRALDRIDLSANQIYTLTANDFLECDFLDTLDLAYNQITALNNSLIPLKNLNTLNLQYNLLTEFSFNEIFGLENLRRLDLSYNQISTIIGPASNLVEPNIKLIELRLDHNSLEVLNAALSGLSELLRLNLSYNKLRRISPDDFINLDQLRLLDISHNQLKTLEEMSKTYLPRLSELKASHNQLTVLERDFHGLPVLCYANLSNNQIVALGRELVTKTRCKIEHGVHDGTWDTLKIILSDNPILCDAALPEITSEMETNHTKITGVSYCSPLNEQPITAKPNAFLGYIPEPIATVKTPYEPIQIANKVEHQEETPNQIEARNDHYQVDHFEGRPVEVVQQTPNDQPVTVSIYNSRIFPNQTENVTSQANVSNSISDSITQGQINKLALEIEELKTRLEDIIVQNERLLNKTITDQMNLTVKVP</sequence>
<evidence type="ECO:0000256" key="1">
    <source>
        <dbReference type="ARBA" id="ARBA00022614"/>
    </source>
</evidence>
<evidence type="ECO:0000256" key="4">
    <source>
        <dbReference type="SAM" id="Coils"/>
    </source>
</evidence>
<evidence type="ECO:0000256" key="3">
    <source>
        <dbReference type="ARBA" id="ARBA00022737"/>
    </source>
</evidence>
<dbReference type="InterPro" id="IPR003591">
    <property type="entry name" value="Leu-rich_rpt_typical-subtyp"/>
</dbReference>
<dbReference type="Gene3D" id="3.80.10.10">
    <property type="entry name" value="Ribonuclease Inhibitor"/>
    <property type="match status" value="3"/>
</dbReference>
<dbReference type="Proteomes" id="UP001566132">
    <property type="component" value="Unassembled WGS sequence"/>
</dbReference>
<dbReference type="EMBL" id="JBDJPC010000005">
    <property type="protein sequence ID" value="KAL1501330.1"/>
    <property type="molecule type" value="Genomic_DNA"/>
</dbReference>
<keyword evidence="7" id="KW-1185">Reference proteome</keyword>
<keyword evidence="1" id="KW-0433">Leucine-rich repeat</keyword>
<dbReference type="PANTHER" id="PTHR24373:SF397">
    <property type="entry name" value="IG-LIKE DOMAIN-CONTAINING PROTEIN"/>
    <property type="match status" value="1"/>
</dbReference>
<name>A0ABD1ERD1_HYPHA</name>
<proteinExistence type="predicted"/>
<dbReference type="AlphaFoldDB" id="A0ABD1ERD1"/>
<organism evidence="6 7">
    <name type="scientific">Hypothenemus hampei</name>
    <name type="common">Coffee berry borer</name>
    <dbReference type="NCBI Taxonomy" id="57062"/>
    <lineage>
        <taxon>Eukaryota</taxon>
        <taxon>Metazoa</taxon>
        <taxon>Ecdysozoa</taxon>
        <taxon>Arthropoda</taxon>
        <taxon>Hexapoda</taxon>
        <taxon>Insecta</taxon>
        <taxon>Pterygota</taxon>
        <taxon>Neoptera</taxon>
        <taxon>Endopterygota</taxon>
        <taxon>Coleoptera</taxon>
        <taxon>Polyphaga</taxon>
        <taxon>Cucujiformia</taxon>
        <taxon>Curculionidae</taxon>
        <taxon>Scolytinae</taxon>
        <taxon>Hypothenemus</taxon>
    </lineage>
</organism>